<accession>A0A1N7SDD4</accession>
<reference evidence="1 2" key="1">
    <citation type="submission" date="2016-12" db="EMBL/GenBank/DDBJ databases">
        <authorList>
            <person name="Song W.-J."/>
            <person name="Kurnit D.M."/>
        </authorList>
    </citation>
    <scope>NUCLEOTIDE SEQUENCE [LARGE SCALE GENOMIC DNA]</scope>
    <source>
        <strain evidence="1 2">STM7296</strain>
    </source>
</reference>
<evidence type="ECO:0000313" key="2">
    <source>
        <dbReference type="Proteomes" id="UP000187012"/>
    </source>
</evidence>
<evidence type="ECO:0000313" key="1">
    <source>
        <dbReference type="EMBL" id="SIT45418.1"/>
    </source>
</evidence>
<keyword evidence="2" id="KW-1185">Reference proteome</keyword>
<sequence>MLRKVVDRAKQFRRSEGFKHSIATPRRLSLHATQRLNGGVFAIEIRENSGFFSVMQMVLFILMYCDEKSLVPCISARRGLYGDPEGKLDWFSTFFEPVRTHTTVEGSRRVRTSTVRDLVQLGFRQRYETRLRLPSASELFFSHYRVAAPLEREVAAICHTLGIGKTTLGVHFRGTDKRLEAVPVPWQEFCRQVEATLADHPQLKTIFVSSDEPAFLDYFTAWPFRKPVKVAPAKLLARAGLPVHFSGYAGLEIGREALVSSLLLANCGFLVKTPSYLSAWSKIFNPSLPVKLVSPPRLDAFWFPDSRLWLEQVERERAERENEERAKAA</sequence>
<dbReference type="Gene3D" id="3.40.50.11350">
    <property type="match status" value="1"/>
</dbReference>
<dbReference type="OrthoDB" id="1421572at2"/>
<organism evidence="1 2">
    <name type="scientific">Paraburkholderia ribeironis</name>
    <dbReference type="NCBI Taxonomy" id="1247936"/>
    <lineage>
        <taxon>Bacteria</taxon>
        <taxon>Pseudomonadati</taxon>
        <taxon>Pseudomonadota</taxon>
        <taxon>Betaproteobacteria</taxon>
        <taxon>Burkholderiales</taxon>
        <taxon>Burkholderiaceae</taxon>
        <taxon>Paraburkholderia</taxon>
    </lineage>
</organism>
<dbReference type="Proteomes" id="UP000187012">
    <property type="component" value="Unassembled WGS sequence"/>
</dbReference>
<dbReference type="AlphaFoldDB" id="A0A1N7SDD4"/>
<dbReference type="RefSeq" id="WP_094781938.1">
    <property type="nucleotide sequence ID" value="NZ_CYGX02000055.1"/>
</dbReference>
<proteinExistence type="predicted"/>
<dbReference type="STRING" id="1247936.BN2475_550036"/>
<dbReference type="EMBL" id="CYGX02000055">
    <property type="protein sequence ID" value="SIT45418.1"/>
    <property type="molecule type" value="Genomic_DNA"/>
</dbReference>
<name>A0A1N7SDD4_9BURK</name>
<gene>
    <name evidence="1" type="ORF">BN2475_550036</name>
</gene>
<protein>
    <submittedName>
        <fullName evidence="1">Uncharacterized protein</fullName>
    </submittedName>
</protein>